<organism evidence="3 4">
    <name type="scientific">Stylosanthes scabra</name>
    <dbReference type="NCBI Taxonomy" id="79078"/>
    <lineage>
        <taxon>Eukaryota</taxon>
        <taxon>Viridiplantae</taxon>
        <taxon>Streptophyta</taxon>
        <taxon>Embryophyta</taxon>
        <taxon>Tracheophyta</taxon>
        <taxon>Spermatophyta</taxon>
        <taxon>Magnoliopsida</taxon>
        <taxon>eudicotyledons</taxon>
        <taxon>Gunneridae</taxon>
        <taxon>Pentapetalae</taxon>
        <taxon>rosids</taxon>
        <taxon>fabids</taxon>
        <taxon>Fabales</taxon>
        <taxon>Fabaceae</taxon>
        <taxon>Papilionoideae</taxon>
        <taxon>50 kb inversion clade</taxon>
        <taxon>dalbergioids sensu lato</taxon>
        <taxon>Dalbergieae</taxon>
        <taxon>Pterocarpus clade</taxon>
        <taxon>Stylosanthes</taxon>
    </lineage>
</organism>
<dbReference type="InterPro" id="IPR005162">
    <property type="entry name" value="Retrotrans_gag_dom"/>
</dbReference>
<evidence type="ECO:0000313" key="3">
    <source>
        <dbReference type="EMBL" id="MED6123628.1"/>
    </source>
</evidence>
<proteinExistence type="predicted"/>
<feature type="domain" description="Retrotransposon gag" evidence="2">
    <location>
        <begin position="77"/>
        <end position="137"/>
    </location>
</feature>
<feature type="coiled-coil region" evidence="1">
    <location>
        <begin position="10"/>
        <end position="44"/>
    </location>
</feature>
<evidence type="ECO:0000256" key="1">
    <source>
        <dbReference type="SAM" id="Coils"/>
    </source>
</evidence>
<accession>A0ABU6RHT3</accession>
<keyword evidence="1" id="KW-0175">Coiled coil</keyword>
<name>A0ABU6RHT3_9FABA</name>
<dbReference type="PANTHER" id="PTHR33223:SF10">
    <property type="entry name" value="AMINOTRANSFERASE-LIKE PLANT MOBILE DOMAIN-CONTAINING PROTEIN"/>
    <property type="match status" value="1"/>
</dbReference>
<comment type="caution">
    <text evidence="3">The sequence shown here is derived from an EMBL/GenBank/DDBJ whole genome shotgun (WGS) entry which is preliminary data.</text>
</comment>
<keyword evidence="4" id="KW-1185">Reference proteome</keyword>
<protein>
    <recommendedName>
        <fullName evidence="2">Retrotransposon gag domain-containing protein</fullName>
    </recommendedName>
</protein>
<dbReference type="EMBL" id="JASCZI010030563">
    <property type="protein sequence ID" value="MED6123628.1"/>
    <property type="molecule type" value="Genomic_DNA"/>
</dbReference>
<evidence type="ECO:0000313" key="4">
    <source>
        <dbReference type="Proteomes" id="UP001341840"/>
    </source>
</evidence>
<dbReference type="PANTHER" id="PTHR33223">
    <property type="entry name" value="CCHC-TYPE DOMAIN-CONTAINING PROTEIN"/>
    <property type="match status" value="1"/>
</dbReference>
<evidence type="ECO:0000259" key="2">
    <source>
        <dbReference type="Pfam" id="PF03732"/>
    </source>
</evidence>
<dbReference type="Proteomes" id="UP001341840">
    <property type="component" value="Unassembled WGS sequence"/>
</dbReference>
<reference evidence="3 4" key="1">
    <citation type="journal article" date="2023" name="Plants (Basel)">
        <title>Bridging the Gap: Combining Genomics and Transcriptomics Approaches to Understand Stylosanthes scabra, an Orphan Legume from the Brazilian Caatinga.</title>
        <authorList>
            <person name="Ferreira-Neto J.R.C."/>
            <person name="da Silva M.D."/>
            <person name="Binneck E."/>
            <person name="de Melo N.F."/>
            <person name="da Silva R.H."/>
            <person name="de Melo A.L.T.M."/>
            <person name="Pandolfi V."/>
            <person name="Bustamante F.O."/>
            <person name="Brasileiro-Vidal A.C."/>
            <person name="Benko-Iseppon A.M."/>
        </authorList>
    </citation>
    <scope>NUCLEOTIDE SEQUENCE [LARGE SCALE GENOMIC DNA]</scope>
    <source>
        <tissue evidence="3">Leaves</tissue>
    </source>
</reference>
<sequence>MLDNGNPPTIQELFALITNLQADNENMKEELKQLREKRSDDHVNDDDPLTGMARKTITMLITMMMITLMEQPKGVTNLCSISSFQELADQFINHFATSAIYKHNSDYLSTIKQGQHESLRDYMTRFTKTAMEIPDLNADVHLHALKSDLRPGKF</sequence>
<gene>
    <name evidence="3" type="ORF">PIB30_050931</name>
</gene>
<dbReference type="Pfam" id="PF03732">
    <property type="entry name" value="Retrotrans_gag"/>
    <property type="match status" value="1"/>
</dbReference>